<name>A0ABC8TMS0_9AQUA</name>
<sequence length="183" mass="20578">MYKPHRFARQHGFHQRLPGFHVLNNCARIENQCDSSYNNRWKYDVLPHQDDINCKTLLASESENFKFKAQADGSGKGKSLPTVAKAPSHLRKRDTSKDCLNSQEQPAPKMLKVTTPVLRLANVRSVHPLNIPESTEVSSSNESDHALLLSRMSKGIFKKHDIGSNRGRIPRAIVLVDNLGSIK</sequence>
<feature type="region of interest" description="Disordered" evidence="1">
    <location>
        <begin position="70"/>
        <end position="102"/>
    </location>
</feature>
<accession>A0ABC8TMS0</accession>
<evidence type="ECO:0000256" key="1">
    <source>
        <dbReference type="SAM" id="MobiDB-lite"/>
    </source>
</evidence>
<organism evidence="2 3">
    <name type="scientific">Ilex paraguariensis</name>
    <name type="common">yerba mate</name>
    <dbReference type="NCBI Taxonomy" id="185542"/>
    <lineage>
        <taxon>Eukaryota</taxon>
        <taxon>Viridiplantae</taxon>
        <taxon>Streptophyta</taxon>
        <taxon>Embryophyta</taxon>
        <taxon>Tracheophyta</taxon>
        <taxon>Spermatophyta</taxon>
        <taxon>Magnoliopsida</taxon>
        <taxon>eudicotyledons</taxon>
        <taxon>Gunneridae</taxon>
        <taxon>Pentapetalae</taxon>
        <taxon>asterids</taxon>
        <taxon>campanulids</taxon>
        <taxon>Aquifoliales</taxon>
        <taxon>Aquifoliaceae</taxon>
        <taxon>Ilex</taxon>
    </lineage>
</organism>
<evidence type="ECO:0000313" key="2">
    <source>
        <dbReference type="EMBL" id="CAK9170764.1"/>
    </source>
</evidence>
<keyword evidence="3" id="KW-1185">Reference proteome</keyword>
<dbReference type="EMBL" id="CAUOFW020005569">
    <property type="protein sequence ID" value="CAK9170764.1"/>
    <property type="molecule type" value="Genomic_DNA"/>
</dbReference>
<proteinExistence type="predicted"/>
<dbReference type="Proteomes" id="UP001642360">
    <property type="component" value="Unassembled WGS sequence"/>
</dbReference>
<reference evidence="2 3" key="1">
    <citation type="submission" date="2024-02" db="EMBL/GenBank/DDBJ databases">
        <authorList>
            <person name="Vignale AGUSTIN F."/>
            <person name="Sosa J E."/>
            <person name="Modenutti C."/>
        </authorList>
    </citation>
    <scope>NUCLEOTIDE SEQUENCE [LARGE SCALE GENOMIC DNA]</scope>
</reference>
<comment type="caution">
    <text evidence="2">The sequence shown here is derived from an EMBL/GenBank/DDBJ whole genome shotgun (WGS) entry which is preliminary data.</text>
</comment>
<evidence type="ECO:0000313" key="3">
    <source>
        <dbReference type="Proteomes" id="UP001642360"/>
    </source>
</evidence>
<dbReference type="AlphaFoldDB" id="A0ABC8TMS0"/>
<gene>
    <name evidence="2" type="ORF">ILEXP_LOCUS40265</name>
</gene>
<protein>
    <submittedName>
        <fullName evidence="2">Uncharacterized protein</fullName>
    </submittedName>
</protein>